<protein>
    <submittedName>
        <fullName evidence="1">Uncharacterized protein</fullName>
    </submittedName>
</protein>
<reference evidence="1 2" key="1">
    <citation type="submission" date="2020-02" db="EMBL/GenBank/DDBJ databases">
        <title>Whole genome PO2S7.</title>
        <authorList>
            <person name="Singha K.M."/>
        </authorList>
    </citation>
    <scope>NUCLEOTIDE SEQUENCE [LARGE SCALE GENOMIC DNA]</scope>
    <source>
        <strain evidence="1 2">PO2S7</strain>
    </source>
</reference>
<dbReference type="EMBL" id="CP050321">
    <property type="protein sequence ID" value="QIR26295.1"/>
    <property type="molecule type" value="Genomic_DNA"/>
</dbReference>
<dbReference type="KEGG" id="kgn:GY169_05490"/>
<dbReference type="AlphaFoldDB" id="A0A6G9RJ46"/>
<accession>A0A6G9RJ46</accession>
<keyword evidence="2" id="KW-1185">Reference proteome</keyword>
<proteinExistence type="predicted"/>
<organism evidence="1 2">
    <name type="scientific">Kluyvera genomosp. 3</name>
    <dbReference type="NCBI Taxonomy" id="2774055"/>
    <lineage>
        <taxon>Bacteria</taxon>
        <taxon>Pseudomonadati</taxon>
        <taxon>Pseudomonadota</taxon>
        <taxon>Gammaproteobacteria</taxon>
        <taxon>Enterobacterales</taxon>
        <taxon>Enterobacteriaceae</taxon>
        <taxon>Kluyvera</taxon>
    </lineage>
</organism>
<evidence type="ECO:0000313" key="1">
    <source>
        <dbReference type="EMBL" id="QIR26295.1"/>
    </source>
</evidence>
<evidence type="ECO:0000313" key="2">
    <source>
        <dbReference type="Proteomes" id="UP000503580"/>
    </source>
</evidence>
<dbReference type="Proteomes" id="UP000503580">
    <property type="component" value="Chromosome"/>
</dbReference>
<name>A0A6G9RJ46_9ENTR</name>
<sequence length="279" mass="30385">MSTLLSRLVLLPILLFPALSFAITIQGHIHPERYTFFLTENGGEMLRDMNNEAVSVKLNNKAGFNAEAQNMAAAANISPLLYAASPLEQNFIRYDGKPVKALTCLITTRTMPGQNKNYAWEETYCLDETGAAYIGTKGWPSRTIFSKSCVVGAADCPVYLSMNNDPPTLRNDSVQYVPYSRERVGGQKERYPEPKPTPAETVAEQDGYVVNFVKSSNCADSKLIVKNTSSGKSAVIAGLNGCTFDPKTNAVIIFTQNEYVGVYSGPTNASQEIASADLP</sequence>
<gene>
    <name evidence="1" type="ORF">GY169_05490</name>
</gene>
<dbReference type="RefSeq" id="WP_167575191.1">
    <property type="nucleotide sequence ID" value="NZ_CP050321.1"/>
</dbReference>